<feature type="domain" description="Aminoacyl-tRNA synthetase class Ia" evidence="10">
    <location>
        <begin position="19"/>
        <end position="208"/>
    </location>
</feature>
<dbReference type="AlphaFoldDB" id="A0A944QTF9"/>
<keyword evidence="6" id="KW-0648">Protein biosynthesis</keyword>
<dbReference type="SUPFAM" id="SSF50677">
    <property type="entry name" value="ValRS/IleRS/LeuRS editing domain"/>
    <property type="match status" value="1"/>
</dbReference>
<evidence type="ECO:0000256" key="2">
    <source>
        <dbReference type="ARBA" id="ARBA00013165"/>
    </source>
</evidence>
<gene>
    <name evidence="11" type="ORF">KME65_01915</name>
</gene>
<evidence type="ECO:0000256" key="9">
    <source>
        <dbReference type="ARBA" id="ARBA00048359"/>
    </source>
</evidence>
<evidence type="ECO:0000256" key="5">
    <source>
        <dbReference type="ARBA" id="ARBA00022840"/>
    </source>
</evidence>
<proteinExistence type="inferred from homology"/>
<dbReference type="GO" id="GO:0005524">
    <property type="term" value="F:ATP binding"/>
    <property type="evidence" value="ECO:0007669"/>
    <property type="project" value="UniProtKB-KW"/>
</dbReference>
<evidence type="ECO:0000313" key="11">
    <source>
        <dbReference type="EMBL" id="MBT2987695.1"/>
    </source>
</evidence>
<accession>A0A944QTF9</accession>
<dbReference type="Gene3D" id="3.40.50.620">
    <property type="entry name" value="HUPs"/>
    <property type="match status" value="1"/>
</dbReference>
<comment type="caution">
    <text evidence="11">The sequence shown here is derived from an EMBL/GenBank/DDBJ whole genome shotgun (WGS) entry which is preliminary data.</text>
</comment>
<comment type="function">
    <text evidence="8">Catalyzes the attachment of isoleucine to tRNA(Ile). As IleRS can inadvertently accommodate and process structurally similar amino acids such as valine, to avoid such errors it has two additional distinct tRNA(Ile)-dependent editing activities. One activity is designated as 'pretransfer' editing and involves the hydrolysis of activated Val-AMP. The other activity is designated 'posttransfer' editing and involves deacylation of mischarged Val-tRNA(Ile).</text>
</comment>
<dbReference type="InterPro" id="IPR002300">
    <property type="entry name" value="aa-tRNA-synth_Ia"/>
</dbReference>
<sequence length="263" mass="30555">MTERHTNETFSFVESEHAVLDLWKLENVFQKSLEQTANCAPYIFYDGPPFATGLPHHGHLVASTIKDVIPRYWTMKGRYVQRRFGWDFHGLPIEHEIDKSLGMSSTEAVEKLGIKGYNDECRAIVQRYTNDWEKTITRMGRWVDFENDYKTMDPWFMESVWWVVKQLWDKDLIYPGVKVVPFSTALGTVLSNFEATSNYQDVQDPAITVLFKLIEQDAYMAAWTTTPWTLPSNLALCVGADIDYVKMHDNDLNAFHASRRQRP</sequence>
<dbReference type="SUPFAM" id="SSF52374">
    <property type="entry name" value="Nucleotidylyl transferase"/>
    <property type="match status" value="1"/>
</dbReference>
<dbReference type="GO" id="GO:0004822">
    <property type="term" value="F:isoleucine-tRNA ligase activity"/>
    <property type="evidence" value="ECO:0007669"/>
    <property type="project" value="UniProtKB-EC"/>
</dbReference>
<dbReference type="FunFam" id="3.40.50.620:FF:000023">
    <property type="entry name" value="Isoleucyl-tRNA synthetase,cytoplasmic"/>
    <property type="match status" value="1"/>
</dbReference>
<dbReference type="EMBL" id="JAHHGM010000001">
    <property type="protein sequence ID" value="MBT2987695.1"/>
    <property type="molecule type" value="Genomic_DNA"/>
</dbReference>
<evidence type="ECO:0000256" key="6">
    <source>
        <dbReference type="ARBA" id="ARBA00022917"/>
    </source>
</evidence>
<dbReference type="EC" id="6.1.1.5" evidence="2"/>
<dbReference type="Gene3D" id="3.90.740.10">
    <property type="entry name" value="Valyl/Leucyl/Isoleucyl-tRNA synthetase, editing domain"/>
    <property type="match status" value="1"/>
</dbReference>
<comment type="similarity">
    <text evidence="1">Belongs to the class-I aminoacyl-tRNA synthetase family.</text>
</comment>
<protein>
    <recommendedName>
        <fullName evidence="2">isoleucine--tRNA ligase</fullName>
        <ecNumber evidence="2">6.1.1.5</ecNumber>
    </recommendedName>
</protein>
<evidence type="ECO:0000313" key="12">
    <source>
        <dbReference type="Proteomes" id="UP000770889"/>
    </source>
</evidence>
<dbReference type="PANTHER" id="PTHR42780:SF1">
    <property type="entry name" value="ISOLEUCINE--TRNA LIGASE, CYTOPLASMIC"/>
    <property type="match status" value="1"/>
</dbReference>
<dbReference type="GO" id="GO:0006428">
    <property type="term" value="P:isoleucyl-tRNA aminoacylation"/>
    <property type="evidence" value="ECO:0007669"/>
    <property type="project" value="InterPro"/>
</dbReference>
<evidence type="ECO:0000256" key="8">
    <source>
        <dbReference type="ARBA" id="ARBA00025217"/>
    </source>
</evidence>
<evidence type="ECO:0000256" key="3">
    <source>
        <dbReference type="ARBA" id="ARBA00022598"/>
    </source>
</evidence>
<evidence type="ECO:0000256" key="1">
    <source>
        <dbReference type="ARBA" id="ARBA00005594"/>
    </source>
</evidence>
<dbReference type="PRINTS" id="PR00984">
    <property type="entry name" value="TRNASYNTHILE"/>
</dbReference>
<dbReference type="InterPro" id="IPR023586">
    <property type="entry name" value="Ile-tRNA-ligase_type2"/>
</dbReference>
<keyword evidence="4" id="KW-0547">Nucleotide-binding</keyword>
<reference evidence="11 12" key="1">
    <citation type="submission" date="2021-05" db="EMBL/GenBank/DDBJ databases">
        <title>Genetic and Functional Diversity in Clade A Lucinid endosymbionts from the Bahamas.</title>
        <authorList>
            <person name="Giani N.M."/>
            <person name="Engel A.S."/>
            <person name="Campbell B.J."/>
        </authorList>
    </citation>
    <scope>NUCLEOTIDE SEQUENCE [LARGE SCALE GENOMIC DNA]</scope>
    <source>
        <strain evidence="11">LUC16012Gg_MoonRockCtena</strain>
    </source>
</reference>
<organism evidence="11 12">
    <name type="scientific">Candidatus Thiodiazotropha taylori</name>
    <dbReference type="NCBI Taxonomy" id="2792791"/>
    <lineage>
        <taxon>Bacteria</taxon>
        <taxon>Pseudomonadati</taxon>
        <taxon>Pseudomonadota</taxon>
        <taxon>Gammaproteobacteria</taxon>
        <taxon>Chromatiales</taxon>
        <taxon>Sedimenticolaceae</taxon>
        <taxon>Candidatus Thiodiazotropha</taxon>
    </lineage>
</organism>
<dbReference type="Pfam" id="PF00133">
    <property type="entry name" value="tRNA-synt_1"/>
    <property type="match status" value="1"/>
</dbReference>
<dbReference type="GO" id="GO:0002161">
    <property type="term" value="F:aminoacyl-tRNA deacylase activity"/>
    <property type="evidence" value="ECO:0007669"/>
    <property type="project" value="InterPro"/>
</dbReference>
<comment type="catalytic activity">
    <reaction evidence="9">
        <text>tRNA(Ile) + L-isoleucine + ATP = L-isoleucyl-tRNA(Ile) + AMP + diphosphate</text>
        <dbReference type="Rhea" id="RHEA:11060"/>
        <dbReference type="Rhea" id="RHEA-COMP:9666"/>
        <dbReference type="Rhea" id="RHEA-COMP:9695"/>
        <dbReference type="ChEBI" id="CHEBI:30616"/>
        <dbReference type="ChEBI" id="CHEBI:33019"/>
        <dbReference type="ChEBI" id="CHEBI:58045"/>
        <dbReference type="ChEBI" id="CHEBI:78442"/>
        <dbReference type="ChEBI" id="CHEBI:78528"/>
        <dbReference type="ChEBI" id="CHEBI:456215"/>
        <dbReference type="EC" id="6.1.1.5"/>
    </reaction>
</comment>
<dbReference type="InterPro" id="IPR014729">
    <property type="entry name" value="Rossmann-like_a/b/a_fold"/>
</dbReference>
<dbReference type="Proteomes" id="UP000770889">
    <property type="component" value="Unassembled WGS sequence"/>
</dbReference>
<evidence type="ECO:0000256" key="4">
    <source>
        <dbReference type="ARBA" id="ARBA00022741"/>
    </source>
</evidence>
<name>A0A944QTF9_9GAMM</name>
<dbReference type="InterPro" id="IPR009008">
    <property type="entry name" value="Val/Leu/Ile-tRNA-synth_edit"/>
</dbReference>
<evidence type="ECO:0000256" key="7">
    <source>
        <dbReference type="ARBA" id="ARBA00023146"/>
    </source>
</evidence>
<dbReference type="InterPro" id="IPR002301">
    <property type="entry name" value="Ile-tRNA-ligase"/>
</dbReference>
<keyword evidence="7" id="KW-0030">Aminoacyl-tRNA synthetase</keyword>
<dbReference type="PANTHER" id="PTHR42780">
    <property type="entry name" value="SOLEUCYL-TRNA SYNTHETASE"/>
    <property type="match status" value="1"/>
</dbReference>
<keyword evidence="3 11" id="KW-0436">Ligase</keyword>
<keyword evidence="5" id="KW-0067">ATP-binding</keyword>
<evidence type="ECO:0000259" key="10">
    <source>
        <dbReference type="Pfam" id="PF00133"/>
    </source>
</evidence>